<comment type="caution">
    <text evidence="1">The sequence shown here is derived from an EMBL/GenBank/DDBJ whole genome shotgun (WGS) entry which is preliminary data.</text>
</comment>
<proteinExistence type="predicted"/>
<evidence type="ECO:0000313" key="2">
    <source>
        <dbReference type="Proteomes" id="UP000886501"/>
    </source>
</evidence>
<evidence type="ECO:0000313" key="1">
    <source>
        <dbReference type="EMBL" id="KAF9649523.1"/>
    </source>
</evidence>
<name>A0ACB6ZJM4_THEGA</name>
<protein>
    <submittedName>
        <fullName evidence="1">Uncharacterized protein</fullName>
    </submittedName>
</protein>
<reference evidence="1" key="2">
    <citation type="journal article" date="2020" name="Nat. Commun.">
        <title>Large-scale genome sequencing of mycorrhizal fungi provides insights into the early evolution of symbiotic traits.</title>
        <authorList>
            <person name="Miyauchi S."/>
            <person name="Kiss E."/>
            <person name="Kuo A."/>
            <person name="Drula E."/>
            <person name="Kohler A."/>
            <person name="Sanchez-Garcia M."/>
            <person name="Morin E."/>
            <person name="Andreopoulos B."/>
            <person name="Barry K.W."/>
            <person name="Bonito G."/>
            <person name="Buee M."/>
            <person name="Carver A."/>
            <person name="Chen C."/>
            <person name="Cichocki N."/>
            <person name="Clum A."/>
            <person name="Culley D."/>
            <person name="Crous P.W."/>
            <person name="Fauchery L."/>
            <person name="Girlanda M."/>
            <person name="Hayes R.D."/>
            <person name="Keri Z."/>
            <person name="LaButti K."/>
            <person name="Lipzen A."/>
            <person name="Lombard V."/>
            <person name="Magnuson J."/>
            <person name="Maillard F."/>
            <person name="Murat C."/>
            <person name="Nolan M."/>
            <person name="Ohm R.A."/>
            <person name="Pangilinan J."/>
            <person name="Pereira M.F."/>
            <person name="Perotto S."/>
            <person name="Peter M."/>
            <person name="Pfister S."/>
            <person name="Riley R."/>
            <person name="Sitrit Y."/>
            <person name="Stielow J.B."/>
            <person name="Szollosi G."/>
            <person name="Zifcakova L."/>
            <person name="Stursova M."/>
            <person name="Spatafora J.W."/>
            <person name="Tedersoo L."/>
            <person name="Vaario L.M."/>
            <person name="Yamada A."/>
            <person name="Yan M."/>
            <person name="Wang P."/>
            <person name="Xu J."/>
            <person name="Bruns T."/>
            <person name="Baldrian P."/>
            <person name="Vilgalys R."/>
            <person name="Dunand C."/>
            <person name="Henrissat B."/>
            <person name="Grigoriev I.V."/>
            <person name="Hibbett D."/>
            <person name="Nagy L.G."/>
            <person name="Martin F.M."/>
        </authorList>
    </citation>
    <scope>NUCLEOTIDE SEQUENCE</scope>
    <source>
        <strain evidence="1">P2</strain>
    </source>
</reference>
<reference evidence="1" key="1">
    <citation type="submission" date="2019-10" db="EMBL/GenBank/DDBJ databases">
        <authorList>
            <consortium name="DOE Joint Genome Institute"/>
            <person name="Kuo A."/>
            <person name="Miyauchi S."/>
            <person name="Kiss E."/>
            <person name="Drula E."/>
            <person name="Kohler A."/>
            <person name="Sanchez-Garcia M."/>
            <person name="Andreopoulos B."/>
            <person name="Barry K.W."/>
            <person name="Bonito G."/>
            <person name="Buee M."/>
            <person name="Carver A."/>
            <person name="Chen C."/>
            <person name="Cichocki N."/>
            <person name="Clum A."/>
            <person name="Culley D."/>
            <person name="Crous P.W."/>
            <person name="Fauchery L."/>
            <person name="Girlanda M."/>
            <person name="Hayes R."/>
            <person name="Keri Z."/>
            <person name="Labutti K."/>
            <person name="Lipzen A."/>
            <person name="Lombard V."/>
            <person name="Magnuson J."/>
            <person name="Maillard F."/>
            <person name="Morin E."/>
            <person name="Murat C."/>
            <person name="Nolan M."/>
            <person name="Ohm R."/>
            <person name="Pangilinan J."/>
            <person name="Pereira M."/>
            <person name="Perotto S."/>
            <person name="Peter M."/>
            <person name="Riley R."/>
            <person name="Sitrit Y."/>
            <person name="Stielow B."/>
            <person name="Szollosi G."/>
            <person name="Zifcakova L."/>
            <person name="Stursova M."/>
            <person name="Spatafora J.W."/>
            <person name="Tedersoo L."/>
            <person name="Vaario L.-M."/>
            <person name="Yamada A."/>
            <person name="Yan M."/>
            <person name="Wang P."/>
            <person name="Xu J."/>
            <person name="Bruns T."/>
            <person name="Baldrian P."/>
            <person name="Vilgalys R."/>
            <person name="Henrissat B."/>
            <person name="Grigoriev I.V."/>
            <person name="Hibbett D."/>
            <person name="Nagy L.G."/>
            <person name="Martin F.M."/>
        </authorList>
    </citation>
    <scope>NUCLEOTIDE SEQUENCE</scope>
    <source>
        <strain evidence="1">P2</strain>
    </source>
</reference>
<organism evidence="1 2">
    <name type="scientific">Thelephora ganbajun</name>
    <name type="common">Ganba fungus</name>
    <dbReference type="NCBI Taxonomy" id="370292"/>
    <lineage>
        <taxon>Eukaryota</taxon>
        <taxon>Fungi</taxon>
        <taxon>Dikarya</taxon>
        <taxon>Basidiomycota</taxon>
        <taxon>Agaricomycotina</taxon>
        <taxon>Agaricomycetes</taxon>
        <taxon>Thelephorales</taxon>
        <taxon>Thelephoraceae</taxon>
        <taxon>Thelephora</taxon>
    </lineage>
</organism>
<dbReference type="Proteomes" id="UP000886501">
    <property type="component" value="Unassembled WGS sequence"/>
</dbReference>
<sequence>MPPGAPYHGFILPYSIRVDEFTCLPPDYPIAPKLHLLTHTHSDHVLGLSSKSFDHTVVCSEDAKQMLLRHEVFNERTMFEHGVRVEKRRTFKHLKVAPLKRKDGTVEHGGRDLLRPIPLRTPTEFNLSGEDVVTITAMGANHCPGAVMYLVQGSQGSILHTGDFRAEPSFLDLVAEDPLLKPFLTQGGNQTLDAIYLDTACVWSSSDPPPKRVATDGLVDLMGRFPTTTYFFINAWTWGYEDMLMAIAAHFGDKIHADRYKHCIYSYLSHEGLSRIITRDMSSTRFHACERFDRCEEVERLGNSVVYVNPVPMGSEDWSQYLDATRDRLKYGEEVKSLLCPLWRHSPFSELQAFVKLFRPHRIIPNTLNPSLANLDWIMIDNMFRDCLSSRGKSIVESIRGDVVRNMPENDVPLQLDSWVEFTGGGEKENVALKNLEGGDEAVGLAARWMTPDEKGLKKLQRMQEYLPESLKARLKKDIPEAEARVQALTEEQPREESQARSEWSEETDEGYCNDRGNTAHRIFAGSSFIRSERSSSAPVEESESCTPVSSPKSIQNHHRFLTASPTPPSTIFNQEYADWFTPITPPKQWLDTVPKTPEPKKTKNVLSPSTNKANTVCRSTTPQLRLLAGQNPTFQTLLSSNLAPTPSSASASFTPTLSSSSMKRRSVTPSPSIVARRDKRRAEREERHKTALKPGQARPDLVSMEFTERFLTTAQEERS</sequence>
<dbReference type="EMBL" id="MU117996">
    <property type="protein sequence ID" value="KAF9649523.1"/>
    <property type="molecule type" value="Genomic_DNA"/>
</dbReference>
<accession>A0ACB6ZJM4</accession>
<gene>
    <name evidence="1" type="ORF">BDM02DRAFT_3268604</name>
</gene>
<keyword evidence="2" id="KW-1185">Reference proteome</keyword>